<evidence type="ECO:0000256" key="8">
    <source>
        <dbReference type="SAM" id="Coils"/>
    </source>
</evidence>
<dbReference type="GO" id="GO:0006888">
    <property type="term" value="P:endoplasmic reticulum to Golgi vesicle-mediated transport"/>
    <property type="evidence" value="ECO:0007669"/>
    <property type="project" value="TreeGrafter"/>
</dbReference>
<dbReference type="GeneID" id="106539362"/>
<keyword evidence="2 7" id="KW-0728">SH3 domain</keyword>
<feature type="compositionally biased region" description="Pro residues" evidence="9">
    <location>
        <begin position="1984"/>
        <end position="2003"/>
    </location>
</feature>
<evidence type="ECO:0000256" key="6">
    <source>
        <dbReference type="ARBA" id="ARBA00023180"/>
    </source>
</evidence>
<dbReference type="OrthoDB" id="3548878at2759"/>
<organism evidence="13 14">
    <name type="scientific">Thamnophis sirtalis</name>
    <dbReference type="NCBI Taxonomy" id="35019"/>
    <lineage>
        <taxon>Eukaryota</taxon>
        <taxon>Metazoa</taxon>
        <taxon>Chordata</taxon>
        <taxon>Craniata</taxon>
        <taxon>Vertebrata</taxon>
        <taxon>Euteleostomi</taxon>
        <taxon>Lepidosauria</taxon>
        <taxon>Squamata</taxon>
        <taxon>Bifurcata</taxon>
        <taxon>Unidentata</taxon>
        <taxon>Episquamata</taxon>
        <taxon>Toxicofera</taxon>
        <taxon>Serpentes</taxon>
        <taxon>Colubroidea</taxon>
        <taxon>Colubridae</taxon>
        <taxon>Natricinae</taxon>
        <taxon>Thamnophis</taxon>
    </lineage>
</organism>
<evidence type="ECO:0000256" key="4">
    <source>
        <dbReference type="ARBA" id="ARBA00022824"/>
    </source>
</evidence>
<feature type="coiled-coil region" evidence="8">
    <location>
        <begin position="1553"/>
        <end position="1703"/>
    </location>
</feature>
<feature type="region of interest" description="Disordered" evidence="9">
    <location>
        <begin position="137"/>
        <end position="159"/>
    </location>
</feature>
<feature type="chain" id="PRO_5026717446" evidence="11">
    <location>
        <begin position="23"/>
        <end position="2032"/>
    </location>
</feature>
<evidence type="ECO:0000256" key="5">
    <source>
        <dbReference type="ARBA" id="ARBA00023054"/>
    </source>
</evidence>
<evidence type="ECO:0000256" key="7">
    <source>
        <dbReference type="PROSITE-ProRule" id="PRU00192"/>
    </source>
</evidence>
<dbReference type="PROSITE" id="PS50002">
    <property type="entry name" value="SH3"/>
    <property type="match status" value="1"/>
</dbReference>
<keyword evidence="10" id="KW-0812">Transmembrane</keyword>
<reference evidence="14" key="1">
    <citation type="submission" date="2025-08" db="UniProtKB">
        <authorList>
            <consortium name="RefSeq"/>
        </authorList>
    </citation>
    <scope>IDENTIFICATION</scope>
    <source>
        <tissue evidence="14">Skeletal muscle</tissue>
    </source>
</reference>
<evidence type="ECO:0000313" key="14">
    <source>
        <dbReference type="RefSeq" id="XP_013909625.1"/>
    </source>
</evidence>
<feature type="signal peptide" evidence="11">
    <location>
        <begin position="1"/>
        <end position="22"/>
    </location>
</feature>
<dbReference type="Pfam" id="PF07653">
    <property type="entry name" value="SH3_2"/>
    <property type="match status" value="1"/>
</dbReference>
<evidence type="ECO:0000256" key="1">
    <source>
        <dbReference type="ARBA" id="ARBA00004389"/>
    </source>
</evidence>
<feature type="region of interest" description="Disordered" evidence="9">
    <location>
        <begin position="1755"/>
        <end position="1857"/>
    </location>
</feature>
<feature type="compositionally biased region" description="Polar residues" evidence="9">
    <location>
        <begin position="2012"/>
        <end position="2032"/>
    </location>
</feature>
<keyword evidence="3 11" id="KW-0732">Signal</keyword>
<feature type="coiled-coil region" evidence="8">
    <location>
        <begin position="1339"/>
        <end position="1485"/>
    </location>
</feature>
<evidence type="ECO:0000256" key="10">
    <source>
        <dbReference type="SAM" id="Phobius"/>
    </source>
</evidence>
<feature type="region of interest" description="Disordered" evidence="9">
    <location>
        <begin position="348"/>
        <end position="367"/>
    </location>
</feature>
<feature type="region of interest" description="Disordered" evidence="9">
    <location>
        <begin position="1134"/>
        <end position="1188"/>
    </location>
</feature>
<feature type="domain" description="SH3" evidence="12">
    <location>
        <begin position="39"/>
        <end position="101"/>
    </location>
</feature>
<keyword evidence="10" id="KW-0472">Membrane</keyword>
<sequence>MLKILDISLTLLILSFSTNTKSTKVLSTQKKCGDSECETTMSSVLAIKDYTGPDCRYLSFKSGEEIMVYFKLSREREDLWAGSKGKEFGYFPMDAVQTEEVFVTEEIEVPTKETDFLCLDGEEYVFENEDSILNHRAEENEHDVSLYTNGEDSDFNMPEDEIMKLPDTSIPKEYSKTDQEESSHQEDPITQVLNPVPIQSAWTVSGIAGWLGLGREENKEVFGKSSEISEQITFRRRKIAIADNADTKKLPKESKMEPRNWFQSSLTDLLHFGNEKSGHDLLYKDGNPDLHSSSNTASNSGHLGRTAASKARIGKLSDNELSESNWFDLKFSDIFGYAQKEKGQLANRGVDQNEDPQPPNIKPVPVEDGLREAAVEQMLYEEQSKYVKKNIEQTPTSVVDEEKEKYHEEITNPDITDTEVLLQNEHPNFMNTEAASFSTKLAENLKSFSTEQDSESGSQITENTPESERIKSQSDSVIHSEIQYSEAEELQCISSFSRYKDLFSFQNFPDKTINSLQEIKRTKAKNSQSKNSVKSLQKNKEIENMLNQKTANLKEDIFNKDIFLFSPTMQNNAGSTNVAKDAKLLSETIFPSSEKHFSECVIDPLLQDQKTCDKNFDKPHKSSELQLSLQRSTKQYKSVKRASLSRKQYINKIKYLNLKDLDESTPAICYTDVMKKTEISEPLVGLYSEKYDIQEDVIDSNKDNTFVEVKNVVSISPGTVKFSPTSYNKDYLQNKSLTKGSMNQFSQKRAKVQIHVSKQILQLSIDNQQSSKKVQKNEKYPNNLKQEGISPFIAGKELFQCEKEFYGLVKHNLNFVTHSVEKKYFQDPQMQIGKRSNEVNSSEIIEEYYDSAQSCDVSSLPKTIENYAPQKQTISDYPDSHTFSKKSIRLLHMYESQIYSKEGKNELKSKQKILAHVDQSDKEKSIITGTRPDRKHINKVEYTTKTYLTPNLENKIKILTQHKKKDGILNTGDTEPEFQQEIVPLMLPVLVAGSQKKNKHSLIIDYNNLLLKKHGLLDPFVSEDLVQHLDIQKEDSKSDLSINLKLVEESKKILQASICVEELQQLEQGFEKLQYNISTSPCEAIYKKIKQATTLVEHQHKLNIGHEKCMKTKMHLLREDPGLMWDIRNNCGRQKTESDNGKLPGNGLKEKNPLNSNKEAQNDQYSEKNTPPTNSKKKPNASGKKYLDQQDVKEEVQENNLMNQSCIISNENKWLLQIIPNINTFCAIITSIFSSMIPRGNKVVSSLPENMRPGPDLFGFSWEIVIVAIFTILLFLCRMYKSVESRRYLEREKKLANNIAELIEERCKLIDKLSLHKKEYAELENTLKDGSFLQESTIASNIKIEYEKLNSSNLALNNEIEHLEKELKEEKSKQSEQDDLMAEIHKRKTSLENEAKSIQFQVAEAKTTLKVYEINRERLKTSLQDAIEENRHLHESEKQLLQEVEGWNERFNELNEQIKMYESSQANLEEALKDKESQVKSLTDCLLRMKEWSCATGEHDSMGDNHKDNDIKNETENEQHLDVPEKETVKKLIYAAKLNAHLKSAETERNQIYSKLGDEKKAKEELAERIERLQKEHGVLQSENIEVQNEIQKLQQKLQVMTELYQENEMNLHRKLTVEEKERLQKEEKLSKVDEKINHAAEELSTYRHRVKDLEEELERTVCSYEKQINSHEKKAHDNWLTARAAERQLNDLRKENLHRRQDLTEIEFKHHLLTKDPYAYDDTATAFSREQSPYGPSPMGRPSSETRAFLSPPTLLEGPLRLSPVLPGGGGRGSRRLGNPGIIEVGNERGELNTSRLSDPHRPPSDTGSLSPPWDRDHRVILPHPGHLYNEQSLPPRRPERFYPNPVNSGRLSGPAELRSYNMHSVDKTDGPSSENNLRMDLSGDELRDHSNDSNMYHIHDQSLPPENETLGPGIVPPPLPFLRAPLVSMDPRGSFIRRGPPFPPVPPNSVYGPQEYFPRDFAGLPRPLLPMRAPFPMRPFSQYPPPPRAGFFPPPPPPPPSDNRNEVSAELTQLSTVSSTDNQESQQETG</sequence>
<dbReference type="GO" id="GO:0035459">
    <property type="term" value="P:vesicle cargo loading"/>
    <property type="evidence" value="ECO:0007669"/>
    <property type="project" value="TreeGrafter"/>
</dbReference>
<feature type="compositionally biased region" description="Polar residues" evidence="9">
    <location>
        <begin position="447"/>
        <end position="464"/>
    </location>
</feature>
<evidence type="ECO:0000256" key="9">
    <source>
        <dbReference type="SAM" id="MobiDB-lite"/>
    </source>
</evidence>
<dbReference type="GO" id="GO:0005789">
    <property type="term" value="C:endoplasmic reticulum membrane"/>
    <property type="evidence" value="ECO:0007669"/>
    <property type="project" value="UniProtKB-SubCell"/>
</dbReference>
<keyword evidence="6" id="KW-0325">Glycoprotein</keyword>
<feature type="region of interest" description="Disordered" evidence="9">
    <location>
        <begin position="1975"/>
        <end position="2032"/>
    </location>
</feature>
<dbReference type="GO" id="GO:0070971">
    <property type="term" value="C:endoplasmic reticulum exit site"/>
    <property type="evidence" value="ECO:0007669"/>
    <property type="project" value="TreeGrafter"/>
</dbReference>
<feature type="transmembrane region" description="Helical" evidence="10">
    <location>
        <begin position="1214"/>
        <end position="1237"/>
    </location>
</feature>
<name>A0A6I9XYR5_9SAUR</name>
<evidence type="ECO:0000313" key="13">
    <source>
        <dbReference type="Proteomes" id="UP000504617"/>
    </source>
</evidence>
<evidence type="ECO:0000259" key="12">
    <source>
        <dbReference type="PROSITE" id="PS50002"/>
    </source>
</evidence>
<feature type="region of interest" description="Disordered" evidence="9">
    <location>
        <begin position="447"/>
        <end position="477"/>
    </location>
</feature>
<protein>
    <submittedName>
        <fullName evidence="14">Melanoma inhibitory activity protein 3-like</fullName>
    </submittedName>
</protein>
<dbReference type="SUPFAM" id="SSF50044">
    <property type="entry name" value="SH3-domain"/>
    <property type="match status" value="1"/>
</dbReference>
<accession>A0A6I9XYR5</accession>
<dbReference type="KEGG" id="tsr:106539362"/>
<keyword evidence="4" id="KW-0256">Endoplasmic reticulum</keyword>
<evidence type="ECO:0000256" key="11">
    <source>
        <dbReference type="SAM" id="SignalP"/>
    </source>
</evidence>
<feature type="transmembrane region" description="Helical" evidence="10">
    <location>
        <begin position="1257"/>
        <end position="1276"/>
    </location>
</feature>
<dbReference type="InterPro" id="IPR051500">
    <property type="entry name" value="cTAGE_MIA/OTOR"/>
</dbReference>
<feature type="region of interest" description="Disordered" evidence="9">
    <location>
        <begin position="283"/>
        <end position="304"/>
    </location>
</feature>
<proteinExistence type="predicted"/>
<gene>
    <name evidence="14" type="primary">LOC106539362</name>
</gene>
<comment type="subcellular location">
    <subcellularLocation>
        <location evidence="1">Endoplasmic reticulum membrane</location>
        <topology evidence="1">Single-pass membrane protein</topology>
    </subcellularLocation>
</comment>
<dbReference type="GO" id="GO:0009306">
    <property type="term" value="P:protein secretion"/>
    <property type="evidence" value="ECO:0007669"/>
    <property type="project" value="TreeGrafter"/>
</dbReference>
<feature type="compositionally biased region" description="Polar residues" evidence="9">
    <location>
        <begin position="290"/>
        <end position="301"/>
    </location>
</feature>
<dbReference type="Gene3D" id="2.30.30.40">
    <property type="entry name" value="SH3 Domains"/>
    <property type="match status" value="1"/>
</dbReference>
<keyword evidence="13" id="KW-1185">Reference proteome</keyword>
<dbReference type="InterPro" id="IPR036028">
    <property type="entry name" value="SH3-like_dom_sf"/>
</dbReference>
<keyword evidence="5 8" id="KW-0175">Coiled coil</keyword>
<feature type="compositionally biased region" description="Polar residues" evidence="9">
    <location>
        <begin position="1153"/>
        <end position="1164"/>
    </location>
</feature>
<dbReference type="Proteomes" id="UP000504617">
    <property type="component" value="Unplaced"/>
</dbReference>
<keyword evidence="10" id="KW-1133">Transmembrane helix</keyword>
<dbReference type="RefSeq" id="XP_013909625.1">
    <property type="nucleotide sequence ID" value="XM_014054150.1"/>
</dbReference>
<evidence type="ECO:0000256" key="3">
    <source>
        <dbReference type="ARBA" id="ARBA00022729"/>
    </source>
</evidence>
<dbReference type="PANTHER" id="PTHR23158:SF38">
    <property type="entry name" value="MELANOMA INHIBITORY ACTIVITY PROTEIN 2"/>
    <property type="match status" value="1"/>
</dbReference>
<dbReference type="InterPro" id="IPR001452">
    <property type="entry name" value="SH3_domain"/>
</dbReference>
<evidence type="ECO:0000256" key="2">
    <source>
        <dbReference type="ARBA" id="ARBA00022443"/>
    </source>
</evidence>
<dbReference type="PANTHER" id="PTHR23158">
    <property type="entry name" value="MELANOMA INHIBITORY ACTIVITY-RELATED"/>
    <property type="match status" value="1"/>
</dbReference>